<evidence type="ECO:0000313" key="4">
    <source>
        <dbReference type="EMBL" id="KMO28286.1"/>
    </source>
</evidence>
<dbReference type="Gene3D" id="3.90.1170.50">
    <property type="entry name" value="Aldehyde oxidase/xanthine dehydrogenase, a/b hammerhead"/>
    <property type="match status" value="1"/>
</dbReference>
<dbReference type="Proteomes" id="UP000036449">
    <property type="component" value="Unassembled WGS sequence"/>
</dbReference>
<dbReference type="PANTHER" id="PTHR11908:SF132">
    <property type="entry name" value="ALDEHYDE OXIDASE 1-RELATED"/>
    <property type="match status" value="1"/>
</dbReference>
<protein>
    <recommendedName>
        <fullName evidence="3">Aldehyde oxidase/xanthine dehydrogenase a/b hammerhead domain-containing protein</fullName>
    </recommendedName>
</protein>
<keyword evidence="5" id="KW-1185">Reference proteome</keyword>
<reference evidence="4 5" key="1">
    <citation type="submission" date="2015-03" db="EMBL/GenBank/DDBJ databases">
        <title>Genome sequencing of Methylobacterium tarhaniae DSM 25844.</title>
        <authorList>
            <person name="Chaudhry V."/>
            <person name="Patil P.B."/>
        </authorList>
    </citation>
    <scope>NUCLEOTIDE SEQUENCE [LARGE SCALE GENOMIC DNA]</scope>
    <source>
        <strain evidence="4 5">DSM 25844</strain>
    </source>
</reference>
<evidence type="ECO:0000256" key="1">
    <source>
        <dbReference type="ARBA" id="ARBA00022505"/>
    </source>
</evidence>
<dbReference type="InterPro" id="IPR036856">
    <property type="entry name" value="Ald_Oxase/Xan_DH_a/b_sf"/>
</dbReference>
<dbReference type="EMBL" id="LABZ01000356">
    <property type="protein sequence ID" value="KMO28286.1"/>
    <property type="molecule type" value="Genomic_DNA"/>
</dbReference>
<dbReference type="Pfam" id="PF01315">
    <property type="entry name" value="Ald_Xan_dh_C"/>
    <property type="match status" value="1"/>
</dbReference>
<dbReference type="InterPro" id="IPR016208">
    <property type="entry name" value="Ald_Oxase/xanthine_DH-like"/>
</dbReference>
<organism evidence="4 5">
    <name type="scientific">Methylobacterium tarhaniae</name>
    <dbReference type="NCBI Taxonomy" id="1187852"/>
    <lineage>
        <taxon>Bacteria</taxon>
        <taxon>Pseudomonadati</taxon>
        <taxon>Pseudomonadota</taxon>
        <taxon>Alphaproteobacteria</taxon>
        <taxon>Hyphomicrobiales</taxon>
        <taxon>Methylobacteriaceae</taxon>
        <taxon>Methylobacterium</taxon>
    </lineage>
</organism>
<dbReference type="InterPro" id="IPR000674">
    <property type="entry name" value="Ald_Oxase/Xan_DH_a/b"/>
</dbReference>
<gene>
    <name evidence="4" type="ORF">VQ03_29990</name>
</gene>
<name>A0A0J6UQF2_9HYPH</name>
<dbReference type="GO" id="GO:0005506">
    <property type="term" value="F:iron ion binding"/>
    <property type="evidence" value="ECO:0007669"/>
    <property type="project" value="InterPro"/>
</dbReference>
<dbReference type="PANTHER" id="PTHR11908">
    <property type="entry name" value="XANTHINE DEHYDROGENASE"/>
    <property type="match status" value="1"/>
</dbReference>
<dbReference type="SUPFAM" id="SSF54665">
    <property type="entry name" value="CO dehydrogenase molybdoprotein N-domain-like"/>
    <property type="match status" value="1"/>
</dbReference>
<keyword evidence="1" id="KW-0500">Molybdenum</keyword>
<comment type="caution">
    <text evidence="4">The sequence shown here is derived from an EMBL/GenBank/DDBJ whole genome shotgun (WGS) entry which is preliminary data.</text>
</comment>
<accession>A0A0J6UQF2</accession>
<evidence type="ECO:0000256" key="2">
    <source>
        <dbReference type="ARBA" id="ARBA00023002"/>
    </source>
</evidence>
<dbReference type="SMART" id="SM01008">
    <property type="entry name" value="Ald_Xan_dh_C"/>
    <property type="match status" value="1"/>
</dbReference>
<dbReference type="PATRIC" id="fig|1187852.3.peg.4619"/>
<dbReference type="GO" id="GO:0016491">
    <property type="term" value="F:oxidoreductase activity"/>
    <property type="evidence" value="ECO:0007669"/>
    <property type="project" value="UniProtKB-KW"/>
</dbReference>
<evidence type="ECO:0000313" key="5">
    <source>
        <dbReference type="Proteomes" id="UP000036449"/>
    </source>
</evidence>
<dbReference type="AlphaFoldDB" id="A0A0J6UQF2"/>
<proteinExistence type="predicted"/>
<sequence length="246" mass="25957">MSGETKEAAGLTFLDRPNSYIGRSVPRPNARRLLEGRGTYVDDVPAARLAHVAFLRSPHAHARILSIDTADAKAMPGVIAVVTGAELATVCTPWIGVLGHFKGLRSAPQHALALDRVAWVGEPFCAVVAHSRAEAEDALGVVAVEFEPLPAVVDMETALDPGTPAIHADLGDNLAFERTLDVGEVEGALEGEVVAELGMDRRGGGDEGRLPVGHRRQGLGLHGADAHCVLGLRPAYGEDRAERRGP</sequence>
<evidence type="ECO:0000259" key="3">
    <source>
        <dbReference type="SMART" id="SM01008"/>
    </source>
</evidence>
<keyword evidence="2" id="KW-0560">Oxidoreductase</keyword>
<feature type="domain" description="Aldehyde oxidase/xanthine dehydrogenase a/b hammerhead" evidence="3">
    <location>
        <begin position="35"/>
        <end position="150"/>
    </location>
</feature>
<feature type="non-terminal residue" evidence="4">
    <location>
        <position position="246"/>
    </location>
</feature>
<dbReference type="Gene3D" id="3.30.365.10">
    <property type="entry name" value="Aldehyde oxidase/xanthine dehydrogenase, molybdopterin binding domain"/>
    <property type="match status" value="1"/>
</dbReference>